<keyword evidence="2" id="KW-0472">Membrane</keyword>
<reference evidence="3 4" key="1">
    <citation type="journal article" date="2013" name="Int. J. Syst. Evol. Microbiol.">
        <title>Ilumatobacter nonamiense sp. nov. and Ilumatobacter coccineum sp. nov., isolated from seashore sand.</title>
        <authorList>
            <person name="Matsumoto A."/>
            <person name="Kasai H."/>
            <person name="Matsuo Y."/>
            <person name="Shizuri Y."/>
            <person name="Ichikawa N."/>
            <person name="Fujita N."/>
            <person name="Omura S."/>
            <person name="Takahashi Y."/>
        </authorList>
    </citation>
    <scope>NUCLEOTIDE SEQUENCE [LARGE SCALE GENOMIC DNA]</scope>
    <source>
        <strain evidence="4">NBRC 103263 / KCTC 29153 / YM16-304</strain>
    </source>
</reference>
<gene>
    <name evidence="3" type="ORF">YM304_02060</name>
</gene>
<evidence type="ECO:0000256" key="2">
    <source>
        <dbReference type="SAM" id="Phobius"/>
    </source>
</evidence>
<keyword evidence="4" id="KW-1185">Reference proteome</keyword>
<evidence type="ECO:0000256" key="1">
    <source>
        <dbReference type="SAM" id="MobiDB-lite"/>
    </source>
</evidence>
<evidence type="ECO:0008006" key="5">
    <source>
        <dbReference type="Google" id="ProtNLM"/>
    </source>
</evidence>
<keyword evidence="2" id="KW-0812">Transmembrane</keyword>
<evidence type="ECO:0000313" key="3">
    <source>
        <dbReference type="EMBL" id="BAN00520.1"/>
    </source>
</evidence>
<feature type="region of interest" description="Disordered" evidence="1">
    <location>
        <begin position="1"/>
        <end position="46"/>
    </location>
</feature>
<dbReference type="KEGG" id="aym:YM304_02060"/>
<accession>A0A6C7E0D8</accession>
<dbReference type="RefSeq" id="WP_015439768.1">
    <property type="nucleotide sequence ID" value="NC_020520.1"/>
</dbReference>
<name>A0A6C7E0D8_ILUCY</name>
<protein>
    <recommendedName>
        <fullName evidence="5">Cell division protein CrgA</fullName>
    </recommendedName>
</protein>
<keyword evidence="2" id="KW-1133">Transmembrane helix</keyword>
<feature type="transmembrane region" description="Helical" evidence="2">
    <location>
        <begin position="84"/>
        <end position="101"/>
    </location>
</feature>
<organism evidence="3 4">
    <name type="scientific">Ilumatobacter coccineus (strain NBRC 103263 / KCTC 29153 / YM16-304)</name>
    <dbReference type="NCBI Taxonomy" id="1313172"/>
    <lineage>
        <taxon>Bacteria</taxon>
        <taxon>Bacillati</taxon>
        <taxon>Actinomycetota</taxon>
        <taxon>Acidimicrobiia</taxon>
        <taxon>Acidimicrobiales</taxon>
        <taxon>Ilumatobacteraceae</taxon>
        <taxon>Ilumatobacter</taxon>
    </lineage>
</organism>
<feature type="transmembrane region" description="Helical" evidence="2">
    <location>
        <begin position="56"/>
        <end position="78"/>
    </location>
</feature>
<proteinExistence type="predicted"/>
<dbReference type="EMBL" id="AP012057">
    <property type="protein sequence ID" value="BAN00520.1"/>
    <property type="molecule type" value="Genomic_DNA"/>
</dbReference>
<dbReference type="AlphaFoldDB" id="A0A6C7E0D8"/>
<dbReference type="OrthoDB" id="9922284at2"/>
<evidence type="ECO:0000313" key="4">
    <source>
        <dbReference type="Proteomes" id="UP000011863"/>
    </source>
</evidence>
<sequence>MAPPKRKTGGGRVTPKGTQPGNSRVTAPKSDDAPAVAASSRYTPKTSRRQLIPPNWIPIIMVALLVGGGLMIMARYLIWTGSNIPTLIGLVAILGGLWAATKWE</sequence>
<dbReference type="Proteomes" id="UP000011863">
    <property type="component" value="Chromosome"/>
</dbReference>
<feature type="compositionally biased region" description="Polar residues" evidence="1">
    <location>
        <begin position="16"/>
        <end position="25"/>
    </location>
</feature>